<dbReference type="AlphaFoldDB" id="A0AAN8KKA1"/>
<dbReference type="Pfam" id="PF01498">
    <property type="entry name" value="HTH_Tnp_Tc3_2"/>
    <property type="match status" value="1"/>
</dbReference>
<proteinExistence type="inferred from homology"/>
<dbReference type="FunFam" id="1.10.238.10:FF:000052">
    <property type="entry name" value="Guanylate cyclase activator 1A"/>
    <property type="match status" value="1"/>
</dbReference>
<feature type="domain" description="EF-hand" evidence="36">
    <location>
        <begin position="127"/>
        <end position="162"/>
    </location>
</feature>
<dbReference type="GO" id="GO:0006508">
    <property type="term" value="P:proteolysis"/>
    <property type="evidence" value="ECO:0007669"/>
    <property type="project" value="UniProtKB-KW"/>
</dbReference>
<comment type="similarity">
    <text evidence="7">Belongs to the SPOT14 family.</text>
</comment>
<evidence type="ECO:0000313" key="37">
    <source>
        <dbReference type="EMBL" id="KAK6296334.1"/>
    </source>
</evidence>
<dbReference type="SMART" id="SM00176">
    <property type="entry name" value="RAN"/>
    <property type="match status" value="1"/>
</dbReference>
<evidence type="ECO:0000259" key="36">
    <source>
        <dbReference type="PROSITE" id="PS50222"/>
    </source>
</evidence>
<gene>
    <name evidence="37" type="ORF">J4Q44_G00324760</name>
</gene>
<dbReference type="GO" id="GO:0043535">
    <property type="term" value="P:regulation of blood vessel endothelial cell migration"/>
    <property type="evidence" value="ECO:0007669"/>
    <property type="project" value="TreeGrafter"/>
</dbReference>
<dbReference type="PANTHER" id="PTHR11010">
    <property type="entry name" value="PROTEASE S28 PRO-X CARBOXYPEPTIDASE-RELATED"/>
    <property type="match status" value="1"/>
</dbReference>
<keyword evidence="17" id="KW-0547">Nucleotide-binding</keyword>
<evidence type="ECO:0000256" key="11">
    <source>
        <dbReference type="ARBA" id="ARBA00022490"/>
    </source>
</evidence>
<dbReference type="GO" id="GO:0008239">
    <property type="term" value="F:dipeptidyl-peptidase activity"/>
    <property type="evidence" value="ECO:0007669"/>
    <property type="project" value="TreeGrafter"/>
</dbReference>
<keyword evidence="16" id="KW-0677">Repeat</keyword>
<dbReference type="PROSITE" id="PS51419">
    <property type="entry name" value="RAB"/>
    <property type="match status" value="1"/>
</dbReference>
<evidence type="ECO:0000256" key="31">
    <source>
        <dbReference type="ARBA" id="ARBA00047660"/>
    </source>
</evidence>
<keyword evidence="22" id="KW-0342">GTP-binding</keyword>
<evidence type="ECO:0000256" key="21">
    <source>
        <dbReference type="ARBA" id="ARBA00023034"/>
    </source>
</evidence>
<keyword evidence="12" id="KW-0645">Protease</keyword>
<dbReference type="InterPro" id="IPR027417">
    <property type="entry name" value="P-loop_NTPase"/>
</dbReference>
<evidence type="ECO:0000256" key="15">
    <source>
        <dbReference type="ARBA" id="ARBA00022729"/>
    </source>
</evidence>
<dbReference type="GO" id="GO:0005525">
    <property type="term" value="F:GTP binding"/>
    <property type="evidence" value="ECO:0007669"/>
    <property type="project" value="UniProtKB-KW"/>
</dbReference>
<dbReference type="Proteomes" id="UP001356427">
    <property type="component" value="Unassembled WGS sequence"/>
</dbReference>
<dbReference type="InterPro" id="IPR018247">
    <property type="entry name" value="EF_Hand_1_Ca_BS"/>
</dbReference>
<dbReference type="Pfam" id="PF07084">
    <property type="entry name" value="Spot_14"/>
    <property type="match status" value="1"/>
</dbReference>
<dbReference type="EC" id="3.6.5.2" evidence="9"/>
<evidence type="ECO:0000256" key="25">
    <source>
        <dbReference type="ARBA" id="ARBA00023228"/>
    </source>
</evidence>
<evidence type="ECO:0000256" key="28">
    <source>
        <dbReference type="ARBA" id="ARBA00023289"/>
    </source>
</evidence>
<dbReference type="GO" id="GO:0000421">
    <property type="term" value="C:autophagosome membrane"/>
    <property type="evidence" value="ECO:0007669"/>
    <property type="project" value="UniProtKB-SubCell"/>
</dbReference>
<dbReference type="SMART" id="SM00174">
    <property type="entry name" value="RHO"/>
    <property type="match status" value="1"/>
</dbReference>
<evidence type="ECO:0000313" key="38">
    <source>
        <dbReference type="Proteomes" id="UP001356427"/>
    </source>
</evidence>
<dbReference type="InterPro" id="IPR053719">
    <property type="entry name" value="Lipogen_MT_Stabilize_sf"/>
</dbReference>
<evidence type="ECO:0000256" key="30">
    <source>
        <dbReference type="ARBA" id="ARBA00024188"/>
    </source>
</evidence>
<comment type="function">
    <text evidence="34">The small GTPases Rab are key regulators of intracellular membrane trafficking, from the formation of transport vesicles to their fusion with membranes. Rabs cycle between an inactive GDP-bound form and an active GTP-bound form that is able to recruit to membranes different sets of downstream effectors directly responsible for vesicle formation, movement, tethering and fusion. RAB30 is required for maintaining the structural integrity of the Golgi apparatus, possibly by mediating interactions with cytoplasmic scaffolding proteins. Facilitates lipid homeostasis during fasting by regulating hepatic protein and lipid trafficking in a PPAR-alpha-dependent manner. Promotes autophagosome biogenesis during bacterial infection such as group A Streptococcus infection.</text>
</comment>
<keyword evidence="23" id="KW-0472">Membrane</keyword>
<evidence type="ECO:0000256" key="32">
    <source>
        <dbReference type="ARBA" id="ARBA00060425"/>
    </source>
</evidence>
<dbReference type="GO" id="GO:0003677">
    <property type="term" value="F:DNA binding"/>
    <property type="evidence" value="ECO:0007669"/>
    <property type="project" value="InterPro"/>
</dbReference>
<evidence type="ECO:0000256" key="27">
    <source>
        <dbReference type="ARBA" id="ARBA00023288"/>
    </source>
</evidence>
<keyword evidence="14" id="KW-0479">Metal-binding</keyword>
<dbReference type="Gene3D" id="3.40.50.1820">
    <property type="entry name" value="alpha/beta hydrolase"/>
    <property type="match status" value="1"/>
</dbReference>
<evidence type="ECO:0000256" key="22">
    <source>
        <dbReference type="ARBA" id="ARBA00023134"/>
    </source>
</evidence>
<dbReference type="PANTHER" id="PTHR11010:SF38">
    <property type="entry name" value="LYSOSOMAL PRO-X CARBOXYPEPTIDASE"/>
    <property type="match status" value="1"/>
</dbReference>
<dbReference type="NCBIfam" id="TIGR00231">
    <property type="entry name" value="small_GTP"/>
    <property type="match status" value="1"/>
</dbReference>
<dbReference type="GO" id="GO:0003085">
    <property type="term" value="P:negative regulation of systemic arterial blood pressure"/>
    <property type="evidence" value="ECO:0007669"/>
    <property type="project" value="TreeGrafter"/>
</dbReference>
<dbReference type="SMART" id="SM00173">
    <property type="entry name" value="RAS"/>
    <property type="match status" value="1"/>
</dbReference>
<dbReference type="InterPro" id="IPR011992">
    <property type="entry name" value="EF-hand-dom_pair"/>
</dbReference>
<evidence type="ECO:0000256" key="14">
    <source>
        <dbReference type="ARBA" id="ARBA00022723"/>
    </source>
</evidence>
<keyword evidence="18" id="KW-0378">Hydrolase</keyword>
<keyword evidence="20" id="KW-0460">Magnesium</keyword>
<evidence type="ECO:0000256" key="18">
    <source>
        <dbReference type="ARBA" id="ARBA00022801"/>
    </source>
</evidence>
<evidence type="ECO:0000256" key="9">
    <source>
        <dbReference type="ARBA" id="ARBA00011984"/>
    </source>
</evidence>
<name>A0AAN8KKA1_9TELE</name>
<keyword evidence="24" id="KW-0325">Glycoprotein</keyword>
<dbReference type="CDD" id="cd00051">
    <property type="entry name" value="EFh"/>
    <property type="match status" value="2"/>
</dbReference>
<comment type="similarity">
    <text evidence="8">Belongs to the peptidase S28 family.</text>
</comment>
<dbReference type="GO" id="GO:0015074">
    <property type="term" value="P:DNA integration"/>
    <property type="evidence" value="ECO:0007669"/>
    <property type="project" value="InterPro"/>
</dbReference>
<evidence type="ECO:0000256" key="35">
    <source>
        <dbReference type="SAM" id="MobiDB-lite"/>
    </source>
</evidence>
<dbReference type="GO" id="GO:0001750">
    <property type="term" value="C:photoreceptor outer segment"/>
    <property type="evidence" value="ECO:0007669"/>
    <property type="project" value="UniProtKB-ARBA"/>
</dbReference>
<dbReference type="InterPro" id="IPR009786">
    <property type="entry name" value="Spot_14"/>
</dbReference>
<dbReference type="PRINTS" id="PR00449">
    <property type="entry name" value="RASTRNSFRMNG"/>
</dbReference>
<dbReference type="InterPro" id="IPR029058">
    <property type="entry name" value="AB_hydrolase_fold"/>
</dbReference>
<evidence type="ECO:0000256" key="17">
    <source>
        <dbReference type="ARBA" id="ARBA00022741"/>
    </source>
</evidence>
<keyword evidence="11" id="KW-0963">Cytoplasm</keyword>
<dbReference type="GO" id="GO:0005634">
    <property type="term" value="C:nucleus"/>
    <property type="evidence" value="ECO:0007669"/>
    <property type="project" value="UniProtKB-SubCell"/>
</dbReference>
<dbReference type="GO" id="GO:0003925">
    <property type="term" value="F:G protein activity"/>
    <property type="evidence" value="ECO:0007669"/>
    <property type="project" value="UniProtKB-EC"/>
</dbReference>
<keyword evidence="10" id="KW-0488">Methylation</keyword>
<evidence type="ECO:0000256" key="33">
    <source>
        <dbReference type="ARBA" id="ARBA00067826"/>
    </source>
</evidence>
<keyword evidence="28" id="KW-0636">Prenylation</keyword>
<dbReference type="GO" id="GO:0006313">
    <property type="term" value="P:DNA transposition"/>
    <property type="evidence" value="ECO:0007669"/>
    <property type="project" value="InterPro"/>
</dbReference>
<dbReference type="Gene3D" id="1.10.238.10">
    <property type="entry name" value="EF-hand"/>
    <property type="match status" value="2"/>
</dbReference>
<dbReference type="Pfam" id="PF13833">
    <property type="entry name" value="EF-hand_8"/>
    <property type="match status" value="1"/>
</dbReference>
<evidence type="ECO:0000256" key="26">
    <source>
        <dbReference type="ARBA" id="ARBA00023242"/>
    </source>
</evidence>
<comment type="caution">
    <text evidence="37">The sequence shown here is derived from an EMBL/GenBank/DDBJ whole genome shotgun (WGS) entry which is preliminary data.</text>
</comment>
<reference evidence="37 38" key="1">
    <citation type="submission" date="2021-04" db="EMBL/GenBank/DDBJ databases">
        <authorList>
            <person name="De Guttry C."/>
            <person name="Zahm M."/>
            <person name="Klopp C."/>
            <person name="Cabau C."/>
            <person name="Louis A."/>
            <person name="Berthelot C."/>
            <person name="Parey E."/>
            <person name="Roest Crollius H."/>
            <person name="Montfort J."/>
            <person name="Robinson-Rechavi M."/>
            <person name="Bucao C."/>
            <person name="Bouchez O."/>
            <person name="Gislard M."/>
            <person name="Lluch J."/>
            <person name="Milhes M."/>
            <person name="Lampietro C."/>
            <person name="Lopez Roques C."/>
            <person name="Donnadieu C."/>
            <person name="Braasch I."/>
            <person name="Desvignes T."/>
            <person name="Postlethwait J."/>
            <person name="Bobe J."/>
            <person name="Wedekind C."/>
            <person name="Guiguen Y."/>
        </authorList>
    </citation>
    <scope>NUCLEOTIDE SEQUENCE [LARGE SCALE GENOMIC DNA]</scope>
    <source>
        <strain evidence="37">Cs_M1</strain>
        <tissue evidence="37">Blood</tissue>
    </source>
</reference>
<keyword evidence="27" id="KW-0449">Lipoprotein</keyword>
<dbReference type="InterPro" id="IPR005225">
    <property type="entry name" value="Small_GTP-bd"/>
</dbReference>
<feature type="domain" description="EF-hand" evidence="36">
    <location>
        <begin position="85"/>
        <end position="120"/>
    </location>
</feature>
<evidence type="ECO:0000256" key="4">
    <source>
        <dbReference type="ARBA" id="ARBA00004423"/>
    </source>
</evidence>
<evidence type="ECO:0000256" key="24">
    <source>
        <dbReference type="ARBA" id="ARBA00023180"/>
    </source>
</evidence>
<evidence type="ECO:0000256" key="20">
    <source>
        <dbReference type="ARBA" id="ARBA00022842"/>
    </source>
</evidence>
<evidence type="ECO:0000256" key="34">
    <source>
        <dbReference type="ARBA" id="ARBA00093384"/>
    </source>
</evidence>
<evidence type="ECO:0000256" key="29">
    <source>
        <dbReference type="ARBA" id="ARBA00023329"/>
    </source>
</evidence>
<dbReference type="SUPFAM" id="SSF47473">
    <property type="entry name" value="EF-hand"/>
    <property type="match status" value="1"/>
</dbReference>
<evidence type="ECO:0000256" key="7">
    <source>
        <dbReference type="ARBA" id="ARBA00009488"/>
    </source>
</evidence>
<dbReference type="SUPFAM" id="SSF52540">
    <property type="entry name" value="P-loop containing nucleoside triphosphate hydrolases"/>
    <property type="match status" value="1"/>
</dbReference>
<dbReference type="InterPro" id="IPR001806">
    <property type="entry name" value="Small_GTPase"/>
</dbReference>
<evidence type="ECO:0000256" key="16">
    <source>
        <dbReference type="ARBA" id="ARBA00022737"/>
    </source>
</evidence>
<evidence type="ECO:0000256" key="1">
    <source>
        <dbReference type="ARBA" id="ARBA00001946"/>
    </source>
</evidence>
<dbReference type="SMART" id="SM00054">
    <property type="entry name" value="EFh"/>
    <property type="match status" value="3"/>
</dbReference>
<keyword evidence="19" id="KW-0106">Calcium</keyword>
<organism evidence="37 38">
    <name type="scientific">Coregonus suidteri</name>
    <dbReference type="NCBI Taxonomy" id="861788"/>
    <lineage>
        <taxon>Eukaryota</taxon>
        <taxon>Metazoa</taxon>
        <taxon>Chordata</taxon>
        <taxon>Craniata</taxon>
        <taxon>Vertebrata</taxon>
        <taxon>Euteleostomi</taxon>
        <taxon>Actinopterygii</taxon>
        <taxon>Neopterygii</taxon>
        <taxon>Teleostei</taxon>
        <taxon>Protacanthopterygii</taxon>
        <taxon>Salmoniformes</taxon>
        <taxon>Salmonidae</taxon>
        <taxon>Coregoninae</taxon>
        <taxon>Coregonus</taxon>
    </lineage>
</organism>
<dbReference type="SMART" id="SM00175">
    <property type="entry name" value="RAB"/>
    <property type="match status" value="1"/>
</dbReference>
<dbReference type="GO" id="GO:0070008">
    <property type="term" value="F:serine-type exopeptidase activity"/>
    <property type="evidence" value="ECO:0007669"/>
    <property type="project" value="InterPro"/>
</dbReference>
<evidence type="ECO:0000256" key="10">
    <source>
        <dbReference type="ARBA" id="ARBA00022481"/>
    </source>
</evidence>
<evidence type="ECO:0000256" key="6">
    <source>
        <dbReference type="ARBA" id="ARBA00006270"/>
    </source>
</evidence>
<dbReference type="GO" id="GO:0120281">
    <property type="term" value="C:autolysosome membrane"/>
    <property type="evidence" value="ECO:0007669"/>
    <property type="project" value="UniProtKB-SubCell"/>
</dbReference>
<evidence type="ECO:0000256" key="2">
    <source>
        <dbReference type="ARBA" id="ARBA00004123"/>
    </source>
</evidence>
<dbReference type="SUPFAM" id="SSF53474">
    <property type="entry name" value="alpha/beta-Hydrolases"/>
    <property type="match status" value="1"/>
</dbReference>
<evidence type="ECO:0000256" key="13">
    <source>
        <dbReference type="ARBA" id="ARBA00022707"/>
    </source>
</evidence>
<dbReference type="Gene3D" id="3.40.50.300">
    <property type="entry name" value="P-loop containing nucleotide triphosphate hydrolases"/>
    <property type="match status" value="1"/>
</dbReference>
<keyword evidence="38" id="KW-1185">Reference proteome</keyword>
<dbReference type="Pfam" id="PF13499">
    <property type="entry name" value="EF-hand_7"/>
    <property type="match status" value="1"/>
</dbReference>
<evidence type="ECO:0000256" key="23">
    <source>
        <dbReference type="ARBA" id="ARBA00023136"/>
    </source>
</evidence>
<evidence type="ECO:0000256" key="8">
    <source>
        <dbReference type="ARBA" id="ARBA00011079"/>
    </source>
</evidence>
<dbReference type="PROSITE" id="PS51421">
    <property type="entry name" value="RAS"/>
    <property type="match status" value="1"/>
</dbReference>
<dbReference type="InterPro" id="IPR008758">
    <property type="entry name" value="Peptidase_S28"/>
</dbReference>
<evidence type="ECO:0000256" key="3">
    <source>
        <dbReference type="ARBA" id="ARBA00004198"/>
    </source>
</evidence>
<protein>
    <recommendedName>
        <fullName evidence="33">Ras-related protein Rab-30</fullName>
        <ecNumber evidence="9">3.6.5.2</ecNumber>
    </recommendedName>
</protein>
<sequence length="1153" mass="129938">MGAYESNLDDILAEDMHHWYNKFMKESPSGLITLFELKTMLEMQGMTEEASSYVDQVFFTFDMDGDGYIDFVEYIAAVSLMLKGEINQKLKWYFKLFDQDGNGKIDQDEMGTIFKAIQDITRCYDPPTEEIVTLIYEKVDINNEGELTLEEFIEGAKDHQDIMEMLGKMMDLTNVLEIIVNGQRKQEASLMDVHVISARGEVLGCNTDEFQTASGSNVSTITVRRELHEMGFHGRAAAHKPKITKRNAKRWLDWCKARRHWQDSAVMLLKFPVTGYTSNRIPFGVPSFQPHPHHQPRNKPSLPGTARAIHPPGTSAMQSAETNTKLNRGCLLLALRRYSAAVHNMEQTVLLPSLLRDVESDSEEEDDCFQDCRSAAESSCKDLYDYYLMLKAVRNAVESGLVQLDDRKAKTQNHLSLSKTLEPMLEADPEALFHFHLRGLFSVMGNLTKKSQGVTTKSGERYQKMSAAWKKFGTTKTLPRAGHPAKLSNQGRMALIELFGLNAKRHVWRKPGTIPTLKHGGSPRTSLCLADISAWMSAHHLKLNLDKTKMLFLPGKACPLQDLSITVDNSMVSSSQSANNLGVTLDNNLSFSANIKAVTRSCRFMLYNIRRTPATYPERCSSPVVQPSQGSSHSAQSKLFSVLEFPWWNQLPPEARTAESLPIFPKTSETLPLQGLRMRMEDYDYLFKIVLIGNAGVGKTCLVRRFTQGLFPPGQGATIGVDFMIKTVEIKGEKVKLQIWDTAGQERFRSITQSYYRSANALILTYDITCEDSFRCLPEWLREIEQYANTTVVTILVGNKIDLAEKREVLRQRAEEFADSQSMLYLETSAKESDNRTLRPERERPSATWAAAAQTRSLSCWKDLSHDAATTMLHRRDGARFPPDVTLGIQAKEFNLGFIRPENLRSWMAGSSAPVMYWAVRTTLCSACQVSDLPVTSHHNQRIRSASCTLSPCNPIDHFGFLEDGTFKQRYLVNNDHWHLKGGPILFYTGNEGDITWFCNNTGFMWDVAEELGAMLVFAEHRYYGESLPFGQDSYSDTKHLNYLTSEQALADFSVLIRELKRTVPGAQLSPVIAIGGSYGGMLSAWMRMKYPNVVVGALAASAPIWQFPDMVPCGDFYKIVTQDFARSGLNCDVNIRRSWKAIDNITATGRMN</sequence>
<dbReference type="InterPro" id="IPR002048">
    <property type="entry name" value="EF_hand_dom"/>
</dbReference>
<evidence type="ECO:0000256" key="19">
    <source>
        <dbReference type="ARBA" id="ARBA00022837"/>
    </source>
</evidence>
<dbReference type="FunFam" id="3.40.50.300:FF:000440">
    <property type="entry name" value="Ras-related protein Rab-30"/>
    <property type="match status" value="1"/>
</dbReference>
<feature type="region of interest" description="Disordered" evidence="35">
    <location>
        <begin position="285"/>
        <end position="321"/>
    </location>
</feature>
<comment type="cofactor">
    <cofactor evidence="1">
        <name>Mg(2+)</name>
        <dbReference type="ChEBI" id="CHEBI:18420"/>
    </cofactor>
</comment>
<feature type="domain" description="EF-hand" evidence="36">
    <location>
        <begin position="49"/>
        <end position="84"/>
    </location>
</feature>
<dbReference type="GO" id="GO:0005509">
    <property type="term" value="F:calcium ion binding"/>
    <property type="evidence" value="ECO:0007669"/>
    <property type="project" value="InterPro"/>
</dbReference>
<keyword evidence="25" id="KW-0458">Lysosome</keyword>
<keyword evidence="21" id="KW-0333">Golgi apparatus</keyword>
<dbReference type="GO" id="GO:0031410">
    <property type="term" value="C:cytoplasmic vesicle"/>
    <property type="evidence" value="ECO:0007669"/>
    <property type="project" value="UniProtKB-KW"/>
</dbReference>
<keyword evidence="29" id="KW-0968">Cytoplasmic vesicle</keyword>
<evidence type="ECO:0000256" key="5">
    <source>
        <dbReference type="ARBA" id="ARBA00004652"/>
    </source>
</evidence>
<comment type="catalytic activity">
    <reaction evidence="31">
        <text>GTP + H2O = GDP + phosphate + H(+)</text>
        <dbReference type="Rhea" id="RHEA:19669"/>
        <dbReference type="ChEBI" id="CHEBI:15377"/>
        <dbReference type="ChEBI" id="CHEBI:15378"/>
        <dbReference type="ChEBI" id="CHEBI:37565"/>
        <dbReference type="ChEBI" id="CHEBI:43474"/>
        <dbReference type="ChEBI" id="CHEBI:58189"/>
        <dbReference type="EC" id="3.6.5.2"/>
    </reaction>
    <physiologicalReaction direction="left-to-right" evidence="31">
        <dbReference type="Rhea" id="RHEA:19670"/>
    </physiologicalReaction>
</comment>
<dbReference type="GO" id="GO:0060055">
    <property type="term" value="P:angiogenesis involved in wound healing"/>
    <property type="evidence" value="ECO:0007669"/>
    <property type="project" value="TreeGrafter"/>
</dbReference>
<dbReference type="GO" id="GO:0005794">
    <property type="term" value="C:Golgi apparatus"/>
    <property type="evidence" value="ECO:0007669"/>
    <property type="project" value="UniProtKB-SubCell"/>
</dbReference>
<comment type="subcellular location">
    <subcellularLocation>
        <location evidence="32">Autolysosome membrane</location>
    </subcellularLocation>
    <subcellularLocation>
        <location evidence="5">Cytoplasmic vesicle</location>
        <location evidence="5">Autophagosome membrane</location>
    </subcellularLocation>
    <subcellularLocation>
        <location evidence="30">Golgi apparatus</location>
        <location evidence="30">cis-Golgi network membrane</location>
    </subcellularLocation>
    <subcellularLocation>
        <location evidence="3">Golgi apparatus</location>
        <location evidence="3">trans-Golgi network membrane</location>
    </subcellularLocation>
    <subcellularLocation>
        <location evidence="4">Membrane</location>
        <topology evidence="4">Lipid-anchor</topology>
        <orientation evidence="4">Cytoplasmic side</orientation>
    </subcellularLocation>
    <subcellularLocation>
        <location evidence="2">Nucleus</location>
    </subcellularLocation>
</comment>
<dbReference type="Gene3D" id="6.10.140.1610">
    <property type="match status" value="1"/>
</dbReference>
<dbReference type="InterPro" id="IPR002492">
    <property type="entry name" value="Transposase_Tc1-like"/>
</dbReference>
<comment type="similarity">
    <text evidence="6">Belongs to the small GTPase superfamily. Rab family.</text>
</comment>
<evidence type="ECO:0000256" key="12">
    <source>
        <dbReference type="ARBA" id="ARBA00022670"/>
    </source>
</evidence>
<dbReference type="PROSITE" id="PS50222">
    <property type="entry name" value="EF_HAND_2"/>
    <property type="match status" value="3"/>
</dbReference>
<dbReference type="Pfam" id="PF00071">
    <property type="entry name" value="Ras"/>
    <property type="match status" value="1"/>
</dbReference>
<dbReference type="EMBL" id="JAGTTL010000032">
    <property type="protein sequence ID" value="KAK6296334.1"/>
    <property type="molecule type" value="Genomic_DNA"/>
</dbReference>
<accession>A0AAN8KKA1</accession>
<keyword evidence="13" id="KW-0519">Myristate</keyword>
<dbReference type="PROSITE" id="PS00018">
    <property type="entry name" value="EF_HAND_1"/>
    <property type="match status" value="3"/>
</dbReference>
<keyword evidence="15" id="KW-0732">Signal</keyword>
<keyword evidence="26" id="KW-0539">Nucleus</keyword>
<dbReference type="Pfam" id="PF05577">
    <property type="entry name" value="Peptidase_S28"/>
    <property type="match status" value="1"/>
</dbReference>